<dbReference type="GO" id="GO:0007283">
    <property type="term" value="P:spermatogenesis"/>
    <property type="evidence" value="ECO:0007669"/>
    <property type="project" value="TreeGrafter"/>
</dbReference>
<evidence type="ECO:0000256" key="7">
    <source>
        <dbReference type="SAM" id="MobiDB-lite"/>
    </source>
</evidence>
<dbReference type="InterPro" id="IPR001179">
    <property type="entry name" value="PPIase_FKBP_dom"/>
</dbReference>
<protein>
    <recommendedName>
        <fullName evidence="4">peptidylprolyl isomerase</fullName>
        <ecNumber evidence="4">5.2.1.8</ecNumber>
    </recommendedName>
</protein>
<dbReference type="Gene3D" id="1.25.40.10">
    <property type="entry name" value="Tetratricopeptide repeat domain"/>
    <property type="match status" value="1"/>
</dbReference>
<dbReference type="Gene3D" id="3.10.50.40">
    <property type="match status" value="1"/>
</dbReference>
<evidence type="ECO:0000256" key="2">
    <source>
        <dbReference type="ARBA" id="ARBA00022737"/>
    </source>
</evidence>
<keyword evidence="4" id="KW-0697">Rotamase</keyword>
<dbReference type="SUPFAM" id="SSF54534">
    <property type="entry name" value="FKBP-like"/>
    <property type="match status" value="1"/>
</dbReference>
<accession>A0A6P4YCG1</accession>
<dbReference type="Proteomes" id="UP000515135">
    <property type="component" value="Unplaced"/>
</dbReference>
<dbReference type="KEGG" id="bbel:109466581"/>
<keyword evidence="2" id="KW-0677">Repeat</keyword>
<dbReference type="SMART" id="SM00028">
    <property type="entry name" value="TPR"/>
    <property type="match status" value="3"/>
</dbReference>
<evidence type="ECO:0000313" key="9">
    <source>
        <dbReference type="Proteomes" id="UP000515135"/>
    </source>
</evidence>
<dbReference type="InterPro" id="IPR019734">
    <property type="entry name" value="TPR_rpt"/>
</dbReference>
<keyword evidence="4" id="KW-0413">Isomerase</keyword>
<dbReference type="SUPFAM" id="SSF48452">
    <property type="entry name" value="TPR-like"/>
    <property type="match status" value="1"/>
</dbReference>
<keyword evidence="9" id="KW-1185">Reference proteome</keyword>
<feature type="region of interest" description="Disordered" evidence="7">
    <location>
        <begin position="1"/>
        <end position="41"/>
    </location>
</feature>
<evidence type="ECO:0000313" key="10">
    <source>
        <dbReference type="RefSeq" id="XP_019619874.1"/>
    </source>
</evidence>
<organism evidence="9 10">
    <name type="scientific">Branchiostoma belcheri</name>
    <name type="common">Amphioxus</name>
    <dbReference type="NCBI Taxonomy" id="7741"/>
    <lineage>
        <taxon>Eukaryota</taxon>
        <taxon>Metazoa</taxon>
        <taxon>Chordata</taxon>
        <taxon>Cephalochordata</taxon>
        <taxon>Leptocardii</taxon>
        <taxon>Amphioxiformes</taxon>
        <taxon>Branchiostomatidae</taxon>
        <taxon>Branchiostoma</taxon>
    </lineage>
</organism>
<evidence type="ECO:0000256" key="1">
    <source>
        <dbReference type="ARBA" id="ARBA00009648"/>
    </source>
</evidence>
<dbReference type="PANTHER" id="PTHR46674">
    <property type="entry name" value="INACTIVE PEPTIDYL-PROLYL CIS-TRANS ISOMERASE FKBP6"/>
    <property type="match status" value="1"/>
</dbReference>
<evidence type="ECO:0000256" key="6">
    <source>
        <dbReference type="SAM" id="Coils"/>
    </source>
</evidence>
<keyword evidence="3 5" id="KW-0802">TPR repeat</keyword>
<dbReference type="EC" id="5.2.1.8" evidence="4"/>
<dbReference type="OrthoDB" id="8116123at2759"/>
<dbReference type="FunFam" id="3.10.50.40:FF:000030">
    <property type="entry name" value="Peptidylprolyl isomerase"/>
    <property type="match status" value="1"/>
</dbReference>
<keyword evidence="6" id="KW-0175">Coiled coil</keyword>
<feature type="domain" description="PPIase FKBP-type" evidence="8">
    <location>
        <begin position="146"/>
        <end position="235"/>
    </location>
</feature>
<dbReference type="Pfam" id="PF00254">
    <property type="entry name" value="FKBP_C"/>
    <property type="match status" value="1"/>
</dbReference>
<dbReference type="PROSITE" id="PS50059">
    <property type="entry name" value="FKBP_PPIASE"/>
    <property type="match status" value="1"/>
</dbReference>
<reference evidence="10 11" key="1">
    <citation type="submission" date="2025-04" db="UniProtKB">
        <authorList>
            <consortium name="RefSeq"/>
        </authorList>
    </citation>
    <scope>IDENTIFICATION</scope>
    <source>
        <tissue evidence="10 11">Gonad</tissue>
    </source>
</reference>
<feature type="repeat" description="TPR" evidence="5">
    <location>
        <begin position="263"/>
        <end position="296"/>
    </location>
</feature>
<dbReference type="PROSITE" id="PS50005">
    <property type="entry name" value="TPR"/>
    <property type="match status" value="1"/>
</dbReference>
<dbReference type="GO" id="GO:0003755">
    <property type="term" value="F:peptidyl-prolyl cis-trans isomerase activity"/>
    <property type="evidence" value="ECO:0007669"/>
    <property type="project" value="UniProtKB-KW"/>
</dbReference>
<dbReference type="AlphaFoldDB" id="A0A6P4YCG1"/>
<gene>
    <name evidence="10 11" type="primary">LOC109466581</name>
</gene>
<dbReference type="GO" id="GO:0005737">
    <property type="term" value="C:cytoplasm"/>
    <property type="evidence" value="ECO:0007669"/>
    <property type="project" value="TreeGrafter"/>
</dbReference>
<comment type="catalytic activity">
    <reaction evidence="4">
        <text>[protein]-peptidylproline (omega=180) = [protein]-peptidylproline (omega=0)</text>
        <dbReference type="Rhea" id="RHEA:16237"/>
        <dbReference type="Rhea" id="RHEA-COMP:10747"/>
        <dbReference type="Rhea" id="RHEA-COMP:10748"/>
        <dbReference type="ChEBI" id="CHEBI:83833"/>
        <dbReference type="ChEBI" id="CHEBI:83834"/>
        <dbReference type="EC" id="5.2.1.8"/>
    </reaction>
</comment>
<comment type="similarity">
    <text evidence="1">Belongs to the FKBP6 family.</text>
</comment>
<dbReference type="GeneID" id="109466581"/>
<dbReference type="RefSeq" id="XP_019619882.1">
    <property type="nucleotide sequence ID" value="XM_019764323.1"/>
</dbReference>
<evidence type="ECO:0000313" key="11">
    <source>
        <dbReference type="RefSeq" id="XP_019619882.1"/>
    </source>
</evidence>
<dbReference type="InterPro" id="IPR011990">
    <property type="entry name" value="TPR-like_helical_dom_sf"/>
</dbReference>
<dbReference type="GO" id="GO:0034587">
    <property type="term" value="P:piRNA processing"/>
    <property type="evidence" value="ECO:0007669"/>
    <property type="project" value="TreeGrafter"/>
</dbReference>
<sequence>MAERAPIPAEEYERQCGQTNDSSSEFESCAEDAGFSGDDAPTTRLVSGLNLKEVCDTTGQGAEFEVESQLQMEEAALDNRYFDAEDVFQQLSRAPLDDESEDSSTEDLDMSPFERLAVKMEDISGGDRGVVKKVLKQGVGDVVPAGAYVRVHYNGYLEYSDEPFDSSRLRNEELRFRLATGSVVPGMEIAISSMKKGERSRFLVQPNYGYGKFGCPPRIPGNATVLYEIEMLNFVDRSTAEEFNSLTEEKKKEATFQQLLEVAHVEKNHGNEYFQRHQFKQAISKYSKALRTLENARLANDEEEAKRNKVLLKLYNNMALCNLKVGEYARCIANCNRALEIDGGNVKALYRKGQALCELSEFDRSKGCLLKAQNLAPNNKDIREELKKLDRKFRQFSMLEKECCRKMFGGLKGTQEIKSSDIPECSAEFKKLIDDKFVSFCEDAGLPEMTFPLEKLTSAERDCIQHTALGLGLEVTTRQMGADKQLRVRKKTSGGA</sequence>
<evidence type="ECO:0000256" key="3">
    <source>
        <dbReference type="ARBA" id="ARBA00022803"/>
    </source>
</evidence>
<dbReference type="InterPro" id="IPR042282">
    <property type="entry name" value="FKBP6/shu"/>
</dbReference>
<dbReference type="InterPro" id="IPR046357">
    <property type="entry name" value="PPIase_dom_sf"/>
</dbReference>
<dbReference type="RefSeq" id="XP_019619874.1">
    <property type="nucleotide sequence ID" value="XM_019764315.1"/>
</dbReference>
<proteinExistence type="inferred from homology"/>
<evidence type="ECO:0000256" key="4">
    <source>
        <dbReference type="PROSITE-ProRule" id="PRU00277"/>
    </source>
</evidence>
<dbReference type="GO" id="GO:0051879">
    <property type="term" value="F:Hsp90 protein binding"/>
    <property type="evidence" value="ECO:0007669"/>
    <property type="project" value="TreeGrafter"/>
</dbReference>
<name>A0A6P4YCG1_BRABE</name>
<evidence type="ECO:0000259" key="8">
    <source>
        <dbReference type="PROSITE" id="PS50059"/>
    </source>
</evidence>
<evidence type="ECO:0000256" key="5">
    <source>
        <dbReference type="PROSITE-ProRule" id="PRU00339"/>
    </source>
</evidence>
<feature type="compositionally biased region" description="Polar residues" evidence="7">
    <location>
        <begin position="16"/>
        <end position="26"/>
    </location>
</feature>
<dbReference type="PANTHER" id="PTHR46674:SF1">
    <property type="entry name" value="INACTIVE PEPTIDYL-PROLYL CIS-TRANS ISOMERASE FKBP6"/>
    <property type="match status" value="1"/>
</dbReference>
<feature type="coiled-coil region" evidence="6">
    <location>
        <begin position="286"/>
        <end position="313"/>
    </location>
</feature>